<feature type="domain" description="Solute-binding protein family 3/N-terminal" evidence="4">
    <location>
        <begin position="46"/>
        <end position="243"/>
    </location>
</feature>
<dbReference type="InterPro" id="IPR001638">
    <property type="entry name" value="Solute-binding_3/MltF_N"/>
</dbReference>
<dbReference type="PANTHER" id="PTHR35936:SF34">
    <property type="entry name" value="ABC TRANSPORTER EXTRACELLULAR-BINDING PROTEIN YCKB-RELATED"/>
    <property type="match status" value="1"/>
</dbReference>
<feature type="region of interest" description="Disordered" evidence="2">
    <location>
        <begin position="220"/>
        <end position="243"/>
    </location>
</feature>
<feature type="signal peptide" evidence="3">
    <location>
        <begin position="1"/>
        <end position="20"/>
    </location>
</feature>
<organism evidence="5 6">
    <name type="scientific">Renibacterium salmoninarum (strain ATCC 33209 / DSM 20767 / JCM 11484 / NBRC 15589 / NCIMB 2235)</name>
    <dbReference type="NCBI Taxonomy" id="288705"/>
    <lineage>
        <taxon>Bacteria</taxon>
        <taxon>Bacillati</taxon>
        <taxon>Actinomycetota</taxon>
        <taxon>Actinomycetes</taxon>
        <taxon>Micrococcales</taxon>
        <taxon>Micrococcaceae</taxon>
        <taxon>Renibacterium</taxon>
    </lineage>
</organism>
<gene>
    <name evidence="5" type="ordered locus">RSal33209_3432</name>
</gene>
<sequence>MNRRKITLVGLLASLALVVAGCGTGGSTNSNSGGDTSLSAVQSKGEIVIATEGTYKPFSFHENGGSGALTGYDVAIAQAVAGKLGVKVNFQETQFDGIFAGLDAKRFDAIANQISINPDQQKKYELSTPYTVSTGVIVTKADNNSIKSLEDLKGKTTAQSLTSNWYKLATDAGANVQGVEGWAQSVALLQQGRVDAIVNDNLTYLDFAKTSPDSGLKIAAETTDKSSSKSSSAFALPEPLPVL</sequence>
<dbReference type="KEGG" id="rsa:RSal33209_3432"/>
<dbReference type="PANTHER" id="PTHR35936">
    <property type="entry name" value="MEMBRANE-BOUND LYTIC MUREIN TRANSGLYCOSYLASE F"/>
    <property type="match status" value="1"/>
</dbReference>
<dbReference type="STRING" id="288705.RSal33209_3432"/>
<evidence type="ECO:0000256" key="2">
    <source>
        <dbReference type="SAM" id="MobiDB-lite"/>
    </source>
</evidence>
<dbReference type="Proteomes" id="UP000002007">
    <property type="component" value="Chromosome"/>
</dbReference>
<dbReference type="SMART" id="SM00062">
    <property type="entry name" value="PBPb"/>
    <property type="match status" value="1"/>
</dbReference>
<evidence type="ECO:0000313" key="6">
    <source>
        <dbReference type="Proteomes" id="UP000002007"/>
    </source>
</evidence>
<dbReference type="EMBL" id="CP000910">
    <property type="protein sequence ID" value="ABY25141.1"/>
    <property type="molecule type" value="Genomic_DNA"/>
</dbReference>
<evidence type="ECO:0000256" key="3">
    <source>
        <dbReference type="SAM" id="SignalP"/>
    </source>
</evidence>
<dbReference type="HOGENOM" id="CLU_019602_18_5_11"/>
<dbReference type="Gene3D" id="3.40.190.10">
    <property type="entry name" value="Periplasmic binding protein-like II"/>
    <property type="match status" value="2"/>
</dbReference>
<keyword evidence="6" id="KW-1185">Reference proteome</keyword>
<dbReference type="Pfam" id="PF00497">
    <property type="entry name" value="SBP_bac_3"/>
    <property type="match status" value="1"/>
</dbReference>
<accession>A9WVC0</accession>
<evidence type="ECO:0000259" key="4">
    <source>
        <dbReference type="SMART" id="SM00062"/>
    </source>
</evidence>
<reference evidence="6" key="1">
    <citation type="journal article" date="2008" name="J. Bacteriol.">
        <title>Genome sequence of the fish pathogen Renibacterium salmoninarum suggests reductive evolution away from an environmental Arthrobacter ancestor.</title>
        <authorList>
            <person name="Wiens G.D."/>
            <person name="Rockey D.D."/>
            <person name="Wu Z."/>
            <person name="Chang J."/>
            <person name="Levy R."/>
            <person name="Crane S."/>
            <person name="Chen D.S."/>
            <person name="Capri G.R."/>
            <person name="Burnett J.R."/>
            <person name="Sudheesh P.S."/>
            <person name="Schipma M.J."/>
            <person name="Burd H."/>
            <person name="Bhattacharyya A."/>
            <person name="Rhodes L.D."/>
            <person name="Kaul R."/>
            <person name="Strom M.S."/>
        </authorList>
    </citation>
    <scope>NUCLEOTIDE SEQUENCE [LARGE SCALE GENOMIC DNA]</scope>
    <source>
        <strain evidence="6">ATCC 33209 / DSM 20767 / JCM 11484 / NBRC 15589 / NCIMB 2235</strain>
    </source>
</reference>
<dbReference type="PROSITE" id="PS51257">
    <property type="entry name" value="PROKAR_LIPOPROTEIN"/>
    <property type="match status" value="1"/>
</dbReference>
<dbReference type="RefSeq" id="WP_012246774.1">
    <property type="nucleotide sequence ID" value="NC_010168.1"/>
</dbReference>
<dbReference type="eggNOG" id="COG0834">
    <property type="taxonomic scope" value="Bacteria"/>
</dbReference>
<dbReference type="SUPFAM" id="SSF53850">
    <property type="entry name" value="Periplasmic binding protein-like II"/>
    <property type="match status" value="1"/>
</dbReference>
<feature type="chain" id="PRO_5039262261" evidence="3">
    <location>
        <begin position="21"/>
        <end position="243"/>
    </location>
</feature>
<proteinExistence type="predicted"/>
<protein>
    <submittedName>
        <fullName evidence="5">Cystine-binding protein</fullName>
    </submittedName>
</protein>
<name>A9WVC0_RENSM</name>
<dbReference type="AlphaFoldDB" id="A9WVC0"/>
<keyword evidence="1 3" id="KW-0732">Signal</keyword>
<evidence type="ECO:0000313" key="5">
    <source>
        <dbReference type="EMBL" id="ABY25141.1"/>
    </source>
</evidence>
<evidence type="ECO:0000256" key="1">
    <source>
        <dbReference type="ARBA" id="ARBA00022729"/>
    </source>
</evidence>